<dbReference type="EMBL" id="FNRQ01000005">
    <property type="protein sequence ID" value="SEB02611.1"/>
    <property type="molecule type" value="Genomic_DNA"/>
</dbReference>
<sequence>MSALSPDTAAFAPAFDPLVPHPLHVRNPYHVYAQLREHAPMYRSPHGVWIASRHSEVSFMLKDAHFGRGYFYFENMSKRLGPGIVDQPVYASARNMMVMKDGEDHLRVRNAVARGFSHKRIEAMRPFMRSVMSDLVDAALKKTAFDVMLDLAFPLPSAVICHLIGIPEQDWPKFSRRSANGSRALEPAPLSPLELFEQNRAVNEAHAYFQWLIELRRREPGDDLTSLLIAAEADGLITRAETIDNLRMMFVGGQETTVNTIGNGLLALYRHPDQLRALKSDMALLPDAVTEMVRYDSAVQMTPRQAREDIEVAGASIKAGETILCIVASANRDSAAWPEAESFDISRRNSYPLSFGGGPHYCLGAQLGQVETEVALQTIFERLPDLKPEIDNPRWLPGTVVFRGLQSLPATA</sequence>
<keyword evidence="4 7" id="KW-0560">Oxidoreductase</keyword>
<proteinExistence type="inferred from homology"/>
<name>A0A1H4FZU3_9BURK</name>
<dbReference type="InterPro" id="IPR036396">
    <property type="entry name" value="Cyt_P450_sf"/>
</dbReference>
<dbReference type="GO" id="GO:0016705">
    <property type="term" value="F:oxidoreductase activity, acting on paired donors, with incorporation or reduction of molecular oxygen"/>
    <property type="evidence" value="ECO:0007669"/>
    <property type="project" value="InterPro"/>
</dbReference>
<dbReference type="Pfam" id="PF00067">
    <property type="entry name" value="p450"/>
    <property type="match status" value="1"/>
</dbReference>
<gene>
    <name evidence="8" type="ORF">SAMN05192564_105195</name>
</gene>
<evidence type="ECO:0000256" key="1">
    <source>
        <dbReference type="ARBA" id="ARBA00010617"/>
    </source>
</evidence>
<dbReference type="InterPro" id="IPR002397">
    <property type="entry name" value="Cyt_P450_B"/>
</dbReference>
<organism evidence="8 9">
    <name type="scientific">Paraburkholderia sartisoli</name>
    <dbReference type="NCBI Taxonomy" id="83784"/>
    <lineage>
        <taxon>Bacteria</taxon>
        <taxon>Pseudomonadati</taxon>
        <taxon>Pseudomonadota</taxon>
        <taxon>Betaproteobacteria</taxon>
        <taxon>Burkholderiales</taxon>
        <taxon>Burkholderiaceae</taxon>
        <taxon>Paraburkholderia</taxon>
    </lineage>
</organism>
<evidence type="ECO:0000256" key="6">
    <source>
        <dbReference type="ARBA" id="ARBA00023033"/>
    </source>
</evidence>
<dbReference type="InterPro" id="IPR017972">
    <property type="entry name" value="Cyt_P450_CS"/>
</dbReference>
<dbReference type="SUPFAM" id="SSF48264">
    <property type="entry name" value="Cytochrome P450"/>
    <property type="match status" value="1"/>
</dbReference>
<evidence type="ECO:0008006" key="10">
    <source>
        <dbReference type="Google" id="ProtNLM"/>
    </source>
</evidence>
<evidence type="ECO:0000256" key="5">
    <source>
        <dbReference type="ARBA" id="ARBA00023004"/>
    </source>
</evidence>
<accession>A0A1H4FZU3</accession>
<dbReference type="GO" id="GO:0005506">
    <property type="term" value="F:iron ion binding"/>
    <property type="evidence" value="ECO:0007669"/>
    <property type="project" value="InterPro"/>
</dbReference>
<dbReference type="PROSITE" id="PS00086">
    <property type="entry name" value="CYTOCHROME_P450"/>
    <property type="match status" value="1"/>
</dbReference>
<evidence type="ECO:0000256" key="2">
    <source>
        <dbReference type="ARBA" id="ARBA00022617"/>
    </source>
</evidence>
<keyword evidence="6 7" id="KW-0503">Monooxygenase</keyword>
<dbReference type="Proteomes" id="UP000198638">
    <property type="component" value="Unassembled WGS sequence"/>
</dbReference>
<evidence type="ECO:0000313" key="8">
    <source>
        <dbReference type="EMBL" id="SEB02611.1"/>
    </source>
</evidence>
<evidence type="ECO:0000256" key="7">
    <source>
        <dbReference type="RuleBase" id="RU000461"/>
    </source>
</evidence>
<dbReference type="PANTHER" id="PTHR46696:SF1">
    <property type="entry name" value="CYTOCHROME P450 YJIB-RELATED"/>
    <property type="match status" value="1"/>
</dbReference>
<dbReference type="Gene3D" id="1.10.630.10">
    <property type="entry name" value="Cytochrome P450"/>
    <property type="match status" value="1"/>
</dbReference>
<dbReference type="PRINTS" id="PR00359">
    <property type="entry name" value="BP450"/>
</dbReference>
<dbReference type="FunFam" id="1.10.630.10:FF:000018">
    <property type="entry name" value="Cytochrome P450 monooxygenase"/>
    <property type="match status" value="1"/>
</dbReference>
<keyword evidence="3 7" id="KW-0479">Metal-binding</keyword>
<evidence type="ECO:0000256" key="3">
    <source>
        <dbReference type="ARBA" id="ARBA00022723"/>
    </source>
</evidence>
<protein>
    <recommendedName>
        <fullName evidence="10">Cytochrome P450</fullName>
    </recommendedName>
</protein>
<keyword evidence="5 7" id="KW-0408">Iron</keyword>
<evidence type="ECO:0000256" key="4">
    <source>
        <dbReference type="ARBA" id="ARBA00023002"/>
    </source>
</evidence>
<dbReference type="GO" id="GO:0004497">
    <property type="term" value="F:monooxygenase activity"/>
    <property type="evidence" value="ECO:0007669"/>
    <property type="project" value="UniProtKB-KW"/>
</dbReference>
<reference evidence="9" key="1">
    <citation type="submission" date="2016-10" db="EMBL/GenBank/DDBJ databases">
        <authorList>
            <person name="Varghese N."/>
            <person name="Submissions S."/>
        </authorList>
    </citation>
    <scope>NUCLEOTIDE SEQUENCE [LARGE SCALE GENOMIC DNA]</scope>
    <source>
        <strain evidence="9">LMG 24000</strain>
    </source>
</reference>
<comment type="similarity">
    <text evidence="1 7">Belongs to the cytochrome P450 family.</text>
</comment>
<dbReference type="CDD" id="cd20625">
    <property type="entry name" value="CYP164-like"/>
    <property type="match status" value="1"/>
</dbReference>
<evidence type="ECO:0000313" key="9">
    <source>
        <dbReference type="Proteomes" id="UP000198638"/>
    </source>
</evidence>
<dbReference type="AlphaFoldDB" id="A0A1H4FZU3"/>
<keyword evidence="2 7" id="KW-0349">Heme</keyword>
<keyword evidence="9" id="KW-1185">Reference proteome</keyword>
<dbReference type="PANTHER" id="PTHR46696">
    <property type="entry name" value="P450, PUTATIVE (EUROFUNG)-RELATED"/>
    <property type="match status" value="1"/>
</dbReference>
<dbReference type="InterPro" id="IPR001128">
    <property type="entry name" value="Cyt_P450"/>
</dbReference>
<dbReference type="STRING" id="83784.SAMN05192564_105195"/>
<dbReference type="GO" id="GO:0020037">
    <property type="term" value="F:heme binding"/>
    <property type="evidence" value="ECO:0007669"/>
    <property type="project" value="InterPro"/>
</dbReference>
<dbReference type="RefSeq" id="WP_245753330.1">
    <property type="nucleotide sequence ID" value="NZ_FNRQ01000005.1"/>
</dbReference>